<proteinExistence type="predicted"/>
<dbReference type="AlphaFoldDB" id="C0BC13"/>
<protein>
    <recommendedName>
        <fullName evidence="3">MTTase N-terminal domain-containing protein</fullName>
    </recommendedName>
</protein>
<dbReference type="GeneID" id="92825035"/>
<dbReference type="Proteomes" id="UP000003793">
    <property type="component" value="Unassembled WGS sequence"/>
</dbReference>
<sequence length="62" mass="7128">MNNIDFDAIDLTKEAPVTEPERQYYYIAKARKYVSEKAQEIGRDLTFCVTTFGCQMTSVVEV</sequence>
<gene>
    <name evidence="1" type="ORF">COPCOM_02622</name>
</gene>
<name>C0BC13_9FIRM</name>
<dbReference type="HOGENOM" id="CLU_2896381_0_0_9"/>
<dbReference type="RefSeq" id="WP_008375348.1">
    <property type="nucleotide sequence ID" value="NZ_CP102277.1"/>
</dbReference>
<evidence type="ECO:0008006" key="3">
    <source>
        <dbReference type="Google" id="ProtNLM"/>
    </source>
</evidence>
<comment type="caution">
    <text evidence="1">The sequence shown here is derived from an EMBL/GenBank/DDBJ whole genome shotgun (WGS) entry which is preliminary data.</text>
</comment>
<dbReference type="EMBL" id="ABVR01000041">
    <property type="protein sequence ID" value="EEG89637.1"/>
    <property type="molecule type" value="Genomic_DNA"/>
</dbReference>
<evidence type="ECO:0000313" key="2">
    <source>
        <dbReference type="Proteomes" id="UP000003793"/>
    </source>
</evidence>
<reference evidence="1 2" key="2">
    <citation type="submission" date="2009-03" db="EMBL/GenBank/DDBJ databases">
        <title>Draft genome sequence of Coprococcus comes (ATCC 27758).</title>
        <authorList>
            <person name="Sudarsanam P."/>
            <person name="Ley R."/>
            <person name="Guruge J."/>
            <person name="Turnbaugh P.J."/>
            <person name="Mahowald M."/>
            <person name="Liep D."/>
            <person name="Gordon J."/>
        </authorList>
    </citation>
    <scope>NUCLEOTIDE SEQUENCE [LARGE SCALE GENOMIC DNA]</scope>
    <source>
        <strain evidence="1 2">ATCC 27758</strain>
    </source>
</reference>
<evidence type="ECO:0000313" key="1">
    <source>
        <dbReference type="EMBL" id="EEG89637.1"/>
    </source>
</evidence>
<reference evidence="1 2" key="1">
    <citation type="submission" date="2009-02" db="EMBL/GenBank/DDBJ databases">
        <authorList>
            <person name="Fulton L."/>
            <person name="Clifton S."/>
            <person name="Fulton B."/>
            <person name="Xu J."/>
            <person name="Minx P."/>
            <person name="Pepin K.H."/>
            <person name="Johnson M."/>
            <person name="Bhonagiri V."/>
            <person name="Nash W.E."/>
            <person name="Mardis E.R."/>
            <person name="Wilson R.K."/>
        </authorList>
    </citation>
    <scope>NUCLEOTIDE SEQUENCE [LARGE SCALE GENOMIC DNA]</scope>
    <source>
        <strain evidence="1 2">ATCC 27758</strain>
    </source>
</reference>
<organism evidence="1 2">
    <name type="scientific">Coprococcus comes ATCC 27758</name>
    <dbReference type="NCBI Taxonomy" id="470146"/>
    <lineage>
        <taxon>Bacteria</taxon>
        <taxon>Bacillati</taxon>
        <taxon>Bacillota</taxon>
        <taxon>Clostridia</taxon>
        <taxon>Lachnospirales</taxon>
        <taxon>Lachnospiraceae</taxon>
        <taxon>Coprococcus</taxon>
    </lineage>
</organism>
<accession>C0BC13</accession>